<dbReference type="Proteomes" id="UP000622430">
    <property type="component" value="Segment"/>
</dbReference>
<organism evidence="1 2">
    <name type="scientific">Burkholderia phage BCSR52</name>
    <dbReference type="NCBI Taxonomy" id="2805748"/>
    <lineage>
        <taxon>Viruses</taxon>
        <taxon>Duplodnaviria</taxon>
        <taxon>Heunggongvirae</taxon>
        <taxon>Uroviricota</taxon>
        <taxon>Caudoviricetes</taxon>
        <taxon>Lindbergviridae</taxon>
        <taxon>Irusalimvirus</taxon>
        <taxon>Irusalimvirus BCSR52</taxon>
    </lineage>
</organism>
<accession>A0A889IQA1</accession>
<sequence>MNAAQREAIRLASNDRASKRADRLGKIFVEKFPKRVCPTKNRTPKEKRILRRIIRSLIAQYKGVANVSYVTESLRSCLKKVGQ</sequence>
<name>A0A889IQA1_9CAUD</name>
<evidence type="ECO:0000313" key="1">
    <source>
        <dbReference type="EMBL" id="QRE00456.1"/>
    </source>
</evidence>
<dbReference type="EMBL" id="MW460246">
    <property type="protein sequence ID" value="QRE00456.1"/>
    <property type="molecule type" value="Genomic_DNA"/>
</dbReference>
<protein>
    <submittedName>
        <fullName evidence="1">Uncharacterized protein</fullName>
    </submittedName>
</protein>
<proteinExistence type="predicted"/>
<reference evidence="1" key="1">
    <citation type="submission" date="2021-01" db="EMBL/GenBank/DDBJ databases">
        <authorList>
            <person name="Rakov C."/>
            <person name="Alkalay-Oren S."/>
            <person name="Coppenhagen-Glazer S."/>
            <person name="Hazan R."/>
        </authorList>
    </citation>
    <scope>NUCLEOTIDE SEQUENCE</scope>
</reference>
<evidence type="ECO:0000313" key="2">
    <source>
        <dbReference type="Proteomes" id="UP000622430"/>
    </source>
</evidence>
<keyword evidence="2" id="KW-1185">Reference proteome</keyword>